<comment type="caution">
    <text evidence="1">The sequence shown here is derived from an EMBL/GenBank/DDBJ whole genome shotgun (WGS) entry which is preliminary data.</text>
</comment>
<dbReference type="AlphaFoldDB" id="A0A815J7H8"/>
<dbReference type="Proteomes" id="UP000663860">
    <property type="component" value="Unassembled WGS sequence"/>
</dbReference>
<evidence type="ECO:0000313" key="2">
    <source>
        <dbReference type="Proteomes" id="UP000663860"/>
    </source>
</evidence>
<evidence type="ECO:0000313" key="1">
    <source>
        <dbReference type="EMBL" id="CAF1375430.1"/>
    </source>
</evidence>
<sequence length="307" mass="36292">MNDQVNQPPTIRATHLTKNNIIGSASQKLCLFKLMPFIFHDVIDQLTNTLDICTCLREIISYTYSIKFRKSRLMYFQSLTIRFQSLMAHHLPDLIIPKIHFVTEYLRTINANGPATRFWCMRFEGKYLYFKRLAITSLNFKNPALTLAKRHQLRQCLMLSNKNYYNICTEITLLKTIQYSSLPIPVQRLLTENDINQNIFDECKTIYYKNVMMMRQSVFVERLVDVEEEPCFVFILYFLKIQNIWKAVVEHLQVIGFNETLWAYEIEFCKTLDLLDLDQLLHILPHGPDIYYVQDSAYVNVLSRLTV</sequence>
<gene>
    <name evidence="1" type="ORF">IZO911_LOCUS38101</name>
</gene>
<dbReference type="EMBL" id="CAJNOE010001022">
    <property type="protein sequence ID" value="CAF1375430.1"/>
    <property type="molecule type" value="Genomic_DNA"/>
</dbReference>
<name>A0A815J7H8_9BILA</name>
<organism evidence="1 2">
    <name type="scientific">Adineta steineri</name>
    <dbReference type="NCBI Taxonomy" id="433720"/>
    <lineage>
        <taxon>Eukaryota</taxon>
        <taxon>Metazoa</taxon>
        <taxon>Spiralia</taxon>
        <taxon>Gnathifera</taxon>
        <taxon>Rotifera</taxon>
        <taxon>Eurotatoria</taxon>
        <taxon>Bdelloidea</taxon>
        <taxon>Adinetida</taxon>
        <taxon>Adinetidae</taxon>
        <taxon>Adineta</taxon>
    </lineage>
</organism>
<protein>
    <submittedName>
        <fullName evidence="1">Uncharacterized protein</fullName>
    </submittedName>
</protein>
<accession>A0A815J7H8</accession>
<reference evidence="1" key="1">
    <citation type="submission" date="2021-02" db="EMBL/GenBank/DDBJ databases">
        <authorList>
            <person name="Nowell W R."/>
        </authorList>
    </citation>
    <scope>NUCLEOTIDE SEQUENCE</scope>
</reference>
<proteinExistence type="predicted"/>